<dbReference type="EMBL" id="KN880639">
    <property type="protein sequence ID" value="KIY64372.1"/>
    <property type="molecule type" value="Genomic_DNA"/>
</dbReference>
<evidence type="ECO:0000313" key="1">
    <source>
        <dbReference type="EMBL" id="KIY64372.1"/>
    </source>
</evidence>
<dbReference type="CDD" id="cd10170">
    <property type="entry name" value="ASKHA_NBD_HSP70"/>
    <property type="match status" value="1"/>
</dbReference>
<organism evidence="1 2">
    <name type="scientific">Cylindrobasidium torrendii FP15055 ss-10</name>
    <dbReference type="NCBI Taxonomy" id="1314674"/>
    <lineage>
        <taxon>Eukaryota</taxon>
        <taxon>Fungi</taxon>
        <taxon>Dikarya</taxon>
        <taxon>Basidiomycota</taxon>
        <taxon>Agaricomycotina</taxon>
        <taxon>Agaricomycetes</taxon>
        <taxon>Agaricomycetidae</taxon>
        <taxon>Agaricales</taxon>
        <taxon>Marasmiineae</taxon>
        <taxon>Physalacriaceae</taxon>
        <taxon>Cylindrobasidium</taxon>
    </lineage>
</organism>
<proteinExistence type="predicted"/>
<keyword evidence="2" id="KW-1185">Reference proteome</keyword>
<dbReference type="PANTHER" id="PTHR14187:SF5">
    <property type="entry name" value="HEAT SHOCK 70 KDA PROTEIN 12A"/>
    <property type="match status" value="1"/>
</dbReference>
<reference evidence="1 2" key="1">
    <citation type="journal article" date="2015" name="Fungal Genet. Biol.">
        <title>Evolution of novel wood decay mechanisms in Agaricales revealed by the genome sequences of Fistulina hepatica and Cylindrobasidium torrendii.</title>
        <authorList>
            <person name="Floudas D."/>
            <person name="Held B.W."/>
            <person name="Riley R."/>
            <person name="Nagy L.G."/>
            <person name="Koehler G."/>
            <person name="Ransdell A.S."/>
            <person name="Younus H."/>
            <person name="Chow J."/>
            <person name="Chiniquy J."/>
            <person name="Lipzen A."/>
            <person name="Tritt A."/>
            <person name="Sun H."/>
            <person name="Haridas S."/>
            <person name="LaButti K."/>
            <person name="Ohm R.A."/>
            <person name="Kues U."/>
            <person name="Blanchette R.A."/>
            <person name="Grigoriev I.V."/>
            <person name="Minto R.E."/>
            <person name="Hibbett D.S."/>
        </authorList>
    </citation>
    <scope>NUCLEOTIDE SEQUENCE [LARGE SCALE GENOMIC DNA]</scope>
    <source>
        <strain evidence="1 2">FP15055 ss-10</strain>
    </source>
</reference>
<evidence type="ECO:0000313" key="2">
    <source>
        <dbReference type="Proteomes" id="UP000054007"/>
    </source>
</evidence>
<dbReference type="PANTHER" id="PTHR14187">
    <property type="entry name" value="ALPHA KINASE/ELONGATION FACTOR 2 KINASE"/>
    <property type="match status" value="1"/>
</dbReference>
<dbReference type="AlphaFoldDB" id="A0A0D7B1M2"/>
<evidence type="ECO:0008006" key="3">
    <source>
        <dbReference type="Google" id="ProtNLM"/>
    </source>
</evidence>
<name>A0A0D7B1M2_9AGAR</name>
<dbReference type="Proteomes" id="UP000054007">
    <property type="component" value="Unassembled WGS sequence"/>
</dbReference>
<dbReference type="InterPro" id="IPR043129">
    <property type="entry name" value="ATPase_NBD"/>
</dbReference>
<gene>
    <name evidence="1" type="ORF">CYLTODRAFT_102547</name>
</gene>
<dbReference type="OrthoDB" id="2963168at2759"/>
<dbReference type="SUPFAM" id="SSF53067">
    <property type="entry name" value="Actin-like ATPase domain"/>
    <property type="match status" value="2"/>
</dbReference>
<protein>
    <recommendedName>
        <fullName evidence="3">Actin-like ATPase domain-containing protein</fullName>
    </recommendedName>
</protein>
<dbReference type="Gene3D" id="3.30.420.40">
    <property type="match status" value="1"/>
</dbReference>
<accession>A0A0D7B1M2</accession>
<dbReference type="STRING" id="1314674.A0A0D7B1M2"/>
<sequence>MQLTPLTSRKPYNKNTRKLVIAFDVGTTFSGASFAKLEPGMVPNIQGVTRYPAQHKVGGNSKIPSILYYDKNGAVKAVGAEAMDEAFLEEAQDEGYFKVEWFKLHLRPKTLSFHVADKDLPPLPPGKRPIDIFADYLKYLFDCTRKFIVEMNYNGESYWTSVKDNIDFVLTHPNGWEGRQQSLMRQAAVKAGLTEAGNAQARVQFVTEGEASLHYCLAGGTLNTIDNTREGMIIVDAGGGTLDLSAYKKTSGGPGGHWSFEEVAPIQCRLQGSIFVTRRARAYLTSRLSGTRFADDVNHISETFDATTKLGFRDRAAPYYIRFGGMRDTDRLVDVRNGQMKLAGELVAGFFQPSVDAVIEAVRAQQAVASVPIKTIIMVGGFAASEWLFSSVRTALGAEGLMVYRPDGHVNKAVADGAVSYYLDHVVNVRTAKFSYGIEVAIDYVPSLTEHKLRQHLIYTGVSGRRLIPGAYSEILARGTTVNEEAEFRMPYCQEYTDRTNANNIECAVMCYRGEGLPPVWLAEDKASFSTLCSTKANTTALANQLTANYNSNTGKYYYILDYEVVLLLGMTELKAQVAWKEKGQEKRCAAVVVYDDE</sequence>